<dbReference type="RefSeq" id="WP_101903546.1">
    <property type="nucleotide sequence ID" value="NZ_OZ038524.1"/>
</dbReference>
<evidence type="ECO:0000313" key="1">
    <source>
        <dbReference type="EMBL" id="CAL2079197.1"/>
    </source>
</evidence>
<keyword evidence="2" id="KW-1185">Reference proteome</keyword>
<evidence type="ECO:0000313" key="2">
    <source>
        <dbReference type="Proteomes" id="UP001497514"/>
    </source>
</evidence>
<protein>
    <recommendedName>
        <fullName evidence="3">HTH cro/C1-type domain-containing protein</fullName>
    </recommendedName>
</protein>
<reference evidence="1 2" key="1">
    <citation type="submission" date="2024-05" db="EMBL/GenBank/DDBJ databases">
        <authorList>
            <person name="Duchaud E."/>
        </authorList>
    </citation>
    <scope>NUCLEOTIDE SEQUENCE [LARGE SCALE GENOMIC DNA]</scope>
    <source>
        <strain evidence="1">Ena-SAMPLE-TAB-13-05-2024-13:56:06:370-140309</strain>
    </source>
</reference>
<sequence>METSRARILYFIDNQGINSQDFLRKTGLKKGFVDKSHIKSSASDIYLSKILDKYPDLSAEWLLTGRGEMLKQEQPKQEIANIDYKERYYKSLEKNTELHERIDALQQKLLNNTSNMEDNMNRSVG</sequence>
<name>A0ABM9NU66_9FLAO</name>
<gene>
    <name evidence="1" type="ORF">TD3509T_0787</name>
</gene>
<accession>A0ABM9NU66</accession>
<proteinExistence type="predicted"/>
<evidence type="ECO:0008006" key="3">
    <source>
        <dbReference type="Google" id="ProtNLM"/>
    </source>
</evidence>
<dbReference type="EMBL" id="OZ038524">
    <property type="protein sequence ID" value="CAL2079197.1"/>
    <property type="molecule type" value="Genomic_DNA"/>
</dbReference>
<dbReference type="Proteomes" id="UP001497514">
    <property type="component" value="Chromosome"/>
</dbReference>
<organism evidence="1 2">
    <name type="scientific">Tenacibaculum dicentrarchi</name>
    <dbReference type="NCBI Taxonomy" id="669041"/>
    <lineage>
        <taxon>Bacteria</taxon>
        <taxon>Pseudomonadati</taxon>
        <taxon>Bacteroidota</taxon>
        <taxon>Flavobacteriia</taxon>
        <taxon>Flavobacteriales</taxon>
        <taxon>Flavobacteriaceae</taxon>
        <taxon>Tenacibaculum</taxon>
    </lineage>
</organism>